<feature type="transmembrane region" description="Helical" evidence="6">
    <location>
        <begin position="12"/>
        <end position="36"/>
    </location>
</feature>
<comment type="subcellular location">
    <subcellularLocation>
        <location evidence="1">Cell membrane</location>
        <topology evidence="1">Multi-pass membrane protein</topology>
    </subcellularLocation>
</comment>
<keyword evidence="8" id="KW-1185">Reference proteome</keyword>
<proteinExistence type="predicted"/>
<organism evidence="7 8">
    <name type="scientific">Flammeovirga pectinis</name>
    <dbReference type="NCBI Taxonomy" id="2494373"/>
    <lineage>
        <taxon>Bacteria</taxon>
        <taxon>Pseudomonadati</taxon>
        <taxon>Bacteroidota</taxon>
        <taxon>Cytophagia</taxon>
        <taxon>Cytophagales</taxon>
        <taxon>Flammeovirgaceae</taxon>
        <taxon>Flammeovirga</taxon>
    </lineage>
</organism>
<evidence type="ECO:0000256" key="6">
    <source>
        <dbReference type="SAM" id="Phobius"/>
    </source>
</evidence>
<dbReference type="GO" id="GO:0005886">
    <property type="term" value="C:plasma membrane"/>
    <property type="evidence" value="ECO:0007669"/>
    <property type="project" value="UniProtKB-SubCell"/>
</dbReference>
<sequence length="422" mass="49365">MELKNYKLFAKFPFIKDLTFLASGTILSQLIVFLFQPFLKRNFSPEDFGVMDVCLKAVAIISSFMALKFDGAIILPKKNIDAIKILHLILYISIFFFVLILLSIAIFIDDIVLVFEIDSKYKFWFFLIPFSSFFYILGISFDNYLIRKKRFKQVSISKLSRRSSEVFVQVLIGYYYKSSLIIGDLIGNIFYCVRSYKSTSINFIKFNKKELQAILVEYNDFPKYNVLPNILNTFVLNSLTFLILSKFTIKEVGFLELTQKILFAPAAILSISLGQMLLQRTSIKIAKSESILQEVYRGFLLLAAFSLLFFIVIYFFSEEIFIFLFGEDWIHSAYYSKILVVYTCFNFVFSPMGKILIALRRIKQNAIWQLVKFISVISLFFIHYNSIYDYLYSYVIINVILYIIYGIMIFSYSKKHDNKIVK</sequence>
<keyword evidence="2" id="KW-1003">Cell membrane</keyword>
<protein>
    <recommendedName>
        <fullName evidence="9">Polysaccharide biosynthesis protein</fullName>
    </recommendedName>
</protein>
<evidence type="ECO:0008006" key="9">
    <source>
        <dbReference type="Google" id="ProtNLM"/>
    </source>
</evidence>
<dbReference type="Proteomes" id="UP000267268">
    <property type="component" value="Chromosome 1"/>
</dbReference>
<feature type="transmembrane region" description="Helical" evidence="6">
    <location>
        <begin position="88"/>
        <end position="108"/>
    </location>
</feature>
<name>A0A3S9P5U3_9BACT</name>
<feature type="transmembrane region" description="Helical" evidence="6">
    <location>
        <begin position="123"/>
        <end position="146"/>
    </location>
</feature>
<dbReference type="EMBL" id="CP034562">
    <property type="protein sequence ID" value="AZQ63571.1"/>
    <property type="molecule type" value="Genomic_DNA"/>
</dbReference>
<dbReference type="PANTHER" id="PTHR30250:SF11">
    <property type="entry name" value="O-ANTIGEN TRANSPORTER-RELATED"/>
    <property type="match status" value="1"/>
</dbReference>
<reference evidence="7 8" key="1">
    <citation type="submission" date="2018-12" db="EMBL/GenBank/DDBJ databases">
        <title>Flammeovirga pectinis sp. nov., isolated from the gut of the Korean scallop, Patinopecten yessoensis.</title>
        <authorList>
            <person name="Bae J.-W."/>
            <person name="Jeong Y.-S."/>
            <person name="Kang W."/>
        </authorList>
    </citation>
    <scope>NUCLEOTIDE SEQUENCE [LARGE SCALE GENOMIC DNA]</scope>
    <source>
        <strain evidence="7 8">L12M1</strain>
    </source>
</reference>
<dbReference type="KEGG" id="fll:EI427_15480"/>
<feature type="transmembrane region" description="Helical" evidence="6">
    <location>
        <begin position="338"/>
        <end position="359"/>
    </location>
</feature>
<evidence type="ECO:0000256" key="5">
    <source>
        <dbReference type="ARBA" id="ARBA00023136"/>
    </source>
</evidence>
<keyword evidence="5 6" id="KW-0472">Membrane</keyword>
<keyword evidence="4 6" id="KW-1133">Transmembrane helix</keyword>
<dbReference type="AlphaFoldDB" id="A0A3S9P5U3"/>
<evidence type="ECO:0000256" key="4">
    <source>
        <dbReference type="ARBA" id="ARBA00022989"/>
    </source>
</evidence>
<dbReference type="Pfam" id="PF13440">
    <property type="entry name" value="Polysacc_synt_3"/>
    <property type="match status" value="1"/>
</dbReference>
<gene>
    <name evidence="7" type="ORF">EI427_15480</name>
</gene>
<feature type="transmembrane region" description="Helical" evidence="6">
    <location>
        <begin position="48"/>
        <end position="67"/>
    </location>
</feature>
<feature type="transmembrane region" description="Helical" evidence="6">
    <location>
        <begin position="261"/>
        <end position="278"/>
    </location>
</feature>
<evidence type="ECO:0000313" key="8">
    <source>
        <dbReference type="Proteomes" id="UP000267268"/>
    </source>
</evidence>
<dbReference type="InterPro" id="IPR050833">
    <property type="entry name" value="Poly_Biosynth_Transport"/>
</dbReference>
<evidence type="ECO:0000256" key="3">
    <source>
        <dbReference type="ARBA" id="ARBA00022692"/>
    </source>
</evidence>
<keyword evidence="3 6" id="KW-0812">Transmembrane</keyword>
<evidence type="ECO:0000313" key="7">
    <source>
        <dbReference type="EMBL" id="AZQ63571.1"/>
    </source>
</evidence>
<dbReference type="PANTHER" id="PTHR30250">
    <property type="entry name" value="PST FAMILY PREDICTED COLANIC ACID TRANSPORTER"/>
    <property type="match status" value="1"/>
</dbReference>
<evidence type="ECO:0000256" key="1">
    <source>
        <dbReference type="ARBA" id="ARBA00004651"/>
    </source>
</evidence>
<evidence type="ECO:0000256" key="2">
    <source>
        <dbReference type="ARBA" id="ARBA00022475"/>
    </source>
</evidence>
<feature type="transmembrane region" description="Helical" evidence="6">
    <location>
        <begin position="390"/>
        <end position="412"/>
    </location>
</feature>
<accession>A0A3S9P5U3</accession>
<feature type="transmembrane region" description="Helical" evidence="6">
    <location>
        <begin position="299"/>
        <end position="326"/>
    </location>
</feature>
<feature type="transmembrane region" description="Helical" evidence="6">
    <location>
        <begin position="366"/>
        <end position="384"/>
    </location>
</feature>